<dbReference type="AlphaFoldDB" id="A0A314YSS1"/>
<proteinExistence type="predicted"/>
<dbReference type="EMBL" id="PJQY01000391">
    <property type="protein sequence ID" value="PQQ11572.1"/>
    <property type="molecule type" value="Genomic_DNA"/>
</dbReference>
<organism evidence="1 2">
    <name type="scientific">Prunus yedoensis var. nudiflora</name>
    <dbReference type="NCBI Taxonomy" id="2094558"/>
    <lineage>
        <taxon>Eukaryota</taxon>
        <taxon>Viridiplantae</taxon>
        <taxon>Streptophyta</taxon>
        <taxon>Embryophyta</taxon>
        <taxon>Tracheophyta</taxon>
        <taxon>Spermatophyta</taxon>
        <taxon>Magnoliopsida</taxon>
        <taxon>eudicotyledons</taxon>
        <taxon>Gunneridae</taxon>
        <taxon>Pentapetalae</taxon>
        <taxon>rosids</taxon>
        <taxon>fabids</taxon>
        <taxon>Rosales</taxon>
        <taxon>Rosaceae</taxon>
        <taxon>Amygdaloideae</taxon>
        <taxon>Amygdaleae</taxon>
        <taxon>Prunus</taxon>
    </lineage>
</organism>
<protein>
    <submittedName>
        <fullName evidence="1">Uncharacterized protein</fullName>
    </submittedName>
</protein>
<evidence type="ECO:0000313" key="2">
    <source>
        <dbReference type="Proteomes" id="UP000250321"/>
    </source>
</evidence>
<dbReference type="Proteomes" id="UP000250321">
    <property type="component" value="Unassembled WGS sequence"/>
</dbReference>
<reference evidence="1 2" key="1">
    <citation type="submission" date="2018-02" db="EMBL/GenBank/DDBJ databases">
        <title>Draft genome of wild Prunus yedoensis var. nudiflora.</title>
        <authorList>
            <person name="Baek S."/>
            <person name="Kim J.-H."/>
            <person name="Choi K."/>
            <person name="Kim G.-B."/>
            <person name="Cho A."/>
            <person name="Jang H."/>
            <person name="Shin C.-H."/>
            <person name="Yu H.-J."/>
            <person name="Mun J.-H."/>
        </authorList>
    </citation>
    <scope>NUCLEOTIDE SEQUENCE [LARGE SCALE GENOMIC DNA]</scope>
    <source>
        <strain evidence="2">cv. Jeju island</strain>
        <tissue evidence="1">Leaf</tissue>
    </source>
</reference>
<comment type="caution">
    <text evidence="1">The sequence shown here is derived from an EMBL/GenBank/DDBJ whole genome shotgun (WGS) entry which is preliminary data.</text>
</comment>
<name>A0A314YSS1_PRUYE</name>
<evidence type="ECO:0000313" key="1">
    <source>
        <dbReference type="EMBL" id="PQQ11572.1"/>
    </source>
</evidence>
<gene>
    <name evidence="1" type="ORF">Pyn_33657</name>
</gene>
<keyword evidence="2" id="KW-1185">Reference proteome</keyword>
<accession>A0A314YSS1</accession>
<sequence length="164" mass="17955">MWNSHVIIFSLSLPKESRASNIRVQVFDIQSSSPPRPNHARFHPRSAVVIALLDLTASSHFSSTSSCYHFSSTSSRCLHSSLRLWGTGLIVVSLKSWVLISSFSFSSVCQHLWWLPWYGGFSRSAPATVPTISKSTTIMVQAASLGSAVTVVVAFLTPLPSFDL</sequence>